<dbReference type="Proteomes" id="UP001305647">
    <property type="component" value="Unassembled WGS sequence"/>
</dbReference>
<accession>A0AAN6Q848</accession>
<evidence type="ECO:0000256" key="3">
    <source>
        <dbReference type="ARBA" id="ARBA00022989"/>
    </source>
</evidence>
<feature type="transmembrane region" description="Helical" evidence="5">
    <location>
        <begin position="213"/>
        <end position="233"/>
    </location>
</feature>
<sequence length="434" mass="46148">MPLFQTSRPPAKEEANFSDEAHNGGWELSVRTPGDLMVVHDNRGAEEGTRQLPSMDRWMALIALAFMWTGAQAPLYLFAGAPVYIYRDLGGLHYWVRFVTANLLATAAISPFVGALSDLMGRRYVAIIGSATILLGQVICGAANGMPMFISGMAITGVGTGINELTALAGTAELVPLSKRGYHIAGMVLSVLPFLPSVMYAQLIAYHSTWRYISVLTAVWTLVGLIATVAFYFPPTRVQLQTWKEKSANGRIPVPLDKHPDAGPLHSWSSVDGFVRGLAAMRVGGITILVSTIITIICPGDVIATVTALTMAVRIVGGAVGYAVYFNVFVGKLVPDLTALVGAACARAGIVDGRVVGEAIRLTSVSLVKEIRHLPGVADDRVWADIVAAGQLAYANAYPWVYYCSVAFGAVAVVASLFLGNTSVMVDDTVVAAM</sequence>
<feature type="transmembrane region" description="Helical" evidence="5">
    <location>
        <begin position="400"/>
        <end position="419"/>
    </location>
</feature>
<dbReference type="GO" id="GO:0022857">
    <property type="term" value="F:transmembrane transporter activity"/>
    <property type="evidence" value="ECO:0007669"/>
    <property type="project" value="InterPro"/>
</dbReference>
<reference evidence="7" key="1">
    <citation type="journal article" date="2023" name="Mol. Phylogenet. Evol.">
        <title>Genome-scale phylogeny and comparative genomics of the fungal order Sordariales.</title>
        <authorList>
            <person name="Hensen N."/>
            <person name="Bonometti L."/>
            <person name="Westerberg I."/>
            <person name="Brannstrom I.O."/>
            <person name="Guillou S."/>
            <person name="Cros-Aarteil S."/>
            <person name="Calhoun S."/>
            <person name="Haridas S."/>
            <person name="Kuo A."/>
            <person name="Mondo S."/>
            <person name="Pangilinan J."/>
            <person name="Riley R."/>
            <person name="LaButti K."/>
            <person name="Andreopoulos B."/>
            <person name="Lipzen A."/>
            <person name="Chen C."/>
            <person name="Yan M."/>
            <person name="Daum C."/>
            <person name="Ng V."/>
            <person name="Clum A."/>
            <person name="Steindorff A."/>
            <person name="Ohm R.A."/>
            <person name="Martin F."/>
            <person name="Silar P."/>
            <person name="Natvig D.O."/>
            <person name="Lalanne C."/>
            <person name="Gautier V."/>
            <person name="Ament-Velasquez S.L."/>
            <person name="Kruys A."/>
            <person name="Hutchinson M.I."/>
            <person name="Powell A.J."/>
            <person name="Barry K."/>
            <person name="Miller A.N."/>
            <person name="Grigoriev I.V."/>
            <person name="Debuchy R."/>
            <person name="Gladieux P."/>
            <person name="Hiltunen Thoren M."/>
            <person name="Johannesson H."/>
        </authorList>
    </citation>
    <scope>NUCLEOTIDE SEQUENCE</scope>
    <source>
        <strain evidence="7">CBS 757.83</strain>
    </source>
</reference>
<keyword evidence="4 5" id="KW-0472">Membrane</keyword>
<feature type="domain" description="Major facilitator superfamily (MFS) profile" evidence="6">
    <location>
        <begin position="58"/>
        <end position="434"/>
    </location>
</feature>
<dbReference type="PANTHER" id="PTHR23501:SF109">
    <property type="entry name" value="MAJOR FACILITATOR SUPERFAMILY (MFS) PROFILE DOMAIN-CONTAINING PROTEIN-RELATED"/>
    <property type="match status" value="1"/>
</dbReference>
<feature type="transmembrane region" description="Helical" evidence="5">
    <location>
        <begin position="303"/>
        <end position="325"/>
    </location>
</feature>
<keyword evidence="8" id="KW-1185">Reference proteome</keyword>
<dbReference type="InterPro" id="IPR020846">
    <property type="entry name" value="MFS_dom"/>
</dbReference>
<dbReference type="InterPro" id="IPR036259">
    <property type="entry name" value="MFS_trans_sf"/>
</dbReference>
<evidence type="ECO:0000313" key="7">
    <source>
        <dbReference type="EMBL" id="KAK4102691.1"/>
    </source>
</evidence>
<protein>
    <submittedName>
        <fullName evidence="7">MFS general substrate transporter</fullName>
    </submittedName>
</protein>
<dbReference type="InterPro" id="IPR011701">
    <property type="entry name" value="MFS"/>
</dbReference>
<evidence type="ECO:0000259" key="6">
    <source>
        <dbReference type="PROSITE" id="PS50850"/>
    </source>
</evidence>
<evidence type="ECO:0000256" key="2">
    <source>
        <dbReference type="ARBA" id="ARBA00022692"/>
    </source>
</evidence>
<reference evidence="7" key="2">
    <citation type="submission" date="2023-05" db="EMBL/GenBank/DDBJ databases">
        <authorList>
            <consortium name="Lawrence Berkeley National Laboratory"/>
            <person name="Steindorff A."/>
            <person name="Hensen N."/>
            <person name="Bonometti L."/>
            <person name="Westerberg I."/>
            <person name="Brannstrom I.O."/>
            <person name="Guillou S."/>
            <person name="Cros-Aarteil S."/>
            <person name="Calhoun S."/>
            <person name="Haridas S."/>
            <person name="Kuo A."/>
            <person name="Mondo S."/>
            <person name="Pangilinan J."/>
            <person name="Riley R."/>
            <person name="Labutti K."/>
            <person name="Andreopoulos B."/>
            <person name="Lipzen A."/>
            <person name="Chen C."/>
            <person name="Yanf M."/>
            <person name="Daum C."/>
            <person name="Ng V."/>
            <person name="Clum A."/>
            <person name="Ohm R."/>
            <person name="Martin F."/>
            <person name="Silar P."/>
            <person name="Natvig D."/>
            <person name="Lalanne C."/>
            <person name="Gautier V."/>
            <person name="Ament-Velasquez S.L."/>
            <person name="Kruys A."/>
            <person name="Hutchinson M.I."/>
            <person name="Powell A.J."/>
            <person name="Barry K."/>
            <person name="Miller A.N."/>
            <person name="Grigoriev I.V."/>
            <person name="Debuchy R."/>
            <person name="Gladieux P."/>
            <person name="Thoren M.H."/>
            <person name="Johannesson H."/>
        </authorList>
    </citation>
    <scope>NUCLEOTIDE SEQUENCE</scope>
    <source>
        <strain evidence="7">CBS 757.83</strain>
    </source>
</reference>
<dbReference type="AlphaFoldDB" id="A0AAN6Q848"/>
<feature type="transmembrane region" description="Helical" evidence="5">
    <location>
        <begin position="58"/>
        <end position="79"/>
    </location>
</feature>
<dbReference type="Gene3D" id="1.20.1250.20">
    <property type="entry name" value="MFS general substrate transporter like domains"/>
    <property type="match status" value="1"/>
</dbReference>
<dbReference type="Pfam" id="PF07690">
    <property type="entry name" value="MFS_1"/>
    <property type="match status" value="1"/>
</dbReference>
<evidence type="ECO:0000256" key="1">
    <source>
        <dbReference type="ARBA" id="ARBA00004141"/>
    </source>
</evidence>
<dbReference type="PROSITE" id="PS00216">
    <property type="entry name" value="SUGAR_TRANSPORT_1"/>
    <property type="match status" value="1"/>
</dbReference>
<keyword evidence="3 5" id="KW-1133">Transmembrane helix</keyword>
<evidence type="ECO:0000313" key="8">
    <source>
        <dbReference type="Proteomes" id="UP001305647"/>
    </source>
</evidence>
<evidence type="ECO:0000256" key="5">
    <source>
        <dbReference type="SAM" id="Phobius"/>
    </source>
</evidence>
<keyword evidence="2 5" id="KW-0812">Transmembrane</keyword>
<dbReference type="GO" id="GO:0005886">
    <property type="term" value="C:plasma membrane"/>
    <property type="evidence" value="ECO:0007669"/>
    <property type="project" value="TreeGrafter"/>
</dbReference>
<comment type="subcellular location">
    <subcellularLocation>
        <location evidence="1">Membrane</location>
        <topology evidence="1">Multi-pass membrane protein</topology>
    </subcellularLocation>
</comment>
<feature type="transmembrane region" description="Helical" evidence="5">
    <location>
        <begin position="124"/>
        <end position="144"/>
    </location>
</feature>
<name>A0AAN6Q848_9PEZI</name>
<comment type="caution">
    <text evidence="7">The sequence shown here is derived from an EMBL/GenBank/DDBJ whole genome shotgun (WGS) entry which is preliminary data.</text>
</comment>
<feature type="transmembrane region" description="Helical" evidence="5">
    <location>
        <begin position="182"/>
        <end position="201"/>
    </location>
</feature>
<proteinExistence type="predicted"/>
<dbReference type="FunFam" id="1.20.1250.20:FF:000784">
    <property type="entry name" value="MFS drug efflux pump"/>
    <property type="match status" value="1"/>
</dbReference>
<dbReference type="PROSITE" id="PS50850">
    <property type="entry name" value="MFS"/>
    <property type="match status" value="1"/>
</dbReference>
<gene>
    <name evidence="7" type="ORF">N658DRAFT_505751</name>
</gene>
<feature type="transmembrane region" description="Helical" evidence="5">
    <location>
        <begin position="274"/>
        <end position="296"/>
    </location>
</feature>
<feature type="transmembrane region" description="Helical" evidence="5">
    <location>
        <begin position="94"/>
        <end position="117"/>
    </location>
</feature>
<dbReference type="SUPFAM" id="SSF103473">
    <property type="entry name" value="MFS general substrate transporter"/>
    <property type="match status" value="1"/>
</dbReference>
<dbReference type="EMBL" id="MU863630">
    <property type="protein sequence ID" value="KAK4102691.1"/>
    <property type="molecule type" value="Genomic_DNA"/>
</dbReference>
<dbReference type="InterPro" id="IPR005829">
    <property type="entry name" value="Sugar_transporter_CS"/>
</dbReference>
<organism evidence="7 8">
    <name type="scientific">Parathielavia hyrcaniae</name>
    <dbReference type="NCBI Taxonomy" id="113614"/>
    <lineage>
        <taxon>Eukaryota</taxon>
        <taxon>Fungi</taxon>
        <taxon>Dikarya</taxon>
        <taxon>Ascomycota</taxon>
        <taxon>Pezizomycotina</taxon>
        <taxon>Sordariomycetes</taxon>
        <taxon>Sordariomycetidae</taxon>
        <taxon>Sordariales</taxon>
        <taxon>Chaetomiaceae</taxon>
        <taxon>Parathielavia</taxon>
    </lineage>
</organism>
<evidence type="ECO:0000256" key="4">
    <source>
        <dbReference type="ARBA" id="ARBA00023136"/>
    </source>
</evidence>
<dbReference type="PANTHER" id="PTHR23501">
    <property type="entry name" value="MAJOR FACILITATOR SUPERFAMILY"/>
    <property type="match status" value="1"/>
</dbReference>